<dbReference type="EMBL" id="PDEM01000009">
    <property type="protein sequence ID" value="PHZ85663.1"/>
    <property type="molecule type" value="Genomic_DNA"/>
</dbReference>
<accession>A0A2G4YTN7</accession>
<feature type="domain" description="Oxidoreductase molybdopterin-binding" evidence="1">
    <location>
        <begin position="35"/>
        <end position="169"/>
    </location>
</feature>
<dbReference type="SUPFAM" id="SSF56524">
    <property type="entry name" value="Oxidoreductase molybdopterin-binding domain"/>
    <property type="match status" value="1"/>
</dbReference>
<dbReference type="OrthoDB" id="9778777at2"/>
<dbReference type="InterPro" id="IPR036374">
    <property type="entry name" value="OxRdtase_Mopterin-bd_sf"/>
</dbReference>
<dbReference type="Proteomes" id="UP000229730">
    <property type="component" value="Unassembled WGS sequence"/>
</dbReference>
<dbReference type="Pfam" id="PF00174">
    <property type="entry name" value="Oxidored_molyb"/>
    <property type="match status" value="1"/>
</dbReference>
<evidence type="ECO:0000313" key="2">
    <source>
        <dbReference type="EMBL" id="PHZ85663.1"/>
    </source>
</evidence>
<dbReference type="InParanoid" id="A0A2G4YTN7"/>
<protein>
    <recommendedName>
        <fullName evidence="1">Oxidoreductase molybdopterin-binding domain-containing protein</fullName>
    </recommendedName>
</protein>
<evidence type="ECO:0000313" key="3">
    <source>
        <dbReference type="Proteomes" id="UP000229730"/>
    </source>
</evidence>
<dbReference type="AlphaFoldDB" id="A0A2G4YTN7"/>
<evidence type="ECO:0000259" key="1">
    <source>
        <dbReference type="Pfam" id="PF00174"/>
    </source>
</evidence>
<dbReference type="RefSeq" id="WP_099471247.1">
    <property type="nucleotide sequence ID" value="NZ_CP041025.1"/>
</dbReference>
<keyword evidence="3" id="KW-1185">Reference proteome</keyword>
<dbReference type="PANTHER" id="PTHR43032">
    <property type="entry name" value="PROTEIN-METHIONINE-SULFOXIDE REDUCTASE"/>
    <property type="match status" value="1"/>
</dbReference>
<dbReference type="Gene3D" id="3.90.420.10">
    <property type="entry name" value="Oxidoreductase, molybdopterin-binding domain"/>
    <property type="match status" value="1"/>
</dbReference>
<dbReference type="InterPro" id="IPR000572">
    <property type="entry name" value="OxRdtase_Mopterin-bd_dom"/>
</dbReference>
<comment type="caution">
    <text evidence="2">The sequence shown here is derived from an EMBL/GenBank/DDBJ whole genome shotgun (WGS) entry which is preliminary data.</text>
</comment>
<gene>
    <name evidence="2" type="ORF">CRD36_02960</name>
</gene>
<name>A0A2G4YTN7_9PROT</name>
<dbReference type="PANTHER" id="PTHR43032:SF4">
    <property type="entry name" value="OXIDOREDUCTASE MOLYBDOPTERIN-BINDING DOMAIN-CONTAINING PROTEIN"/>
    <property type="match status" value="1"/>
</dbReference>
<proteinExistence type="predicted"/>
<reference evidence="2 3" key="1">
    <citation type="submission" date="2017-10" db="EMBL/GenBank/DDBJ databases">
        <title>Frigbacter circumglobatus gen. nov. sp. nov., isolated from sediment cultured in situ.</title>
        <authorList>
            <person name="Zhao Z."/>
        </authorList>
    </citation>
    <scope>NUCLEOTIDE SEQUENCE [LARGE SCALE GENOMIC DNA]</scope>
    <source>
        <strain evidence="2 3">ZYL</strain>
    </source>
</reference>
<sequence length="223" mass="25556">MSSELPPGQIAIDGFPRFGLTDYAARYSPDIPPMEIKIYGDVENSFSLTADDLVPLARQDQRSDFHCVTTWTSLDLAWSGVRFRDFYENIVAPKASPKDGATHVVFRSHDGFRARLPLEDLLADDVLLADSLQGQPLCPVHGAPLRLIAPAHYGYKSIKQIKAIEFWTDNTHFRPPALKFMDHPRARVAFEERGLWFPGWLLRYLYRPLVRKTIRLFERTVKE</sequence>
<organism evidence="2 3">
    <name type="scientific">Paremcibacter congregatus</name>
    <dbReference type="NCBI Taxonomy" id="2043170"/>
    <lineage>
        <taxon>Bacteria</taxon>
        <taxon>Pseudomonadati</taxon>
        <taxon>Pseudomonadota</taxon>
        <taxon>Alphaproteobacteria</taxon>
        <taxon>Emcibacterales</taxon>
        <taxon>Emcibacteraceae</taxon>
        <taxon>Paremcibacter</taxon>
    </lineage>
</organism>